<accession>A0ABM4CRE7</accession>
<feature type="domain" description="Peptidase A2" evidence="9">
    <location>
        <begin position="243"/>
        <end position="319"/>
    </location>
</feature>
<dbReference type="PANTHER" id="PTHR37984">
    <property type="entry name" value="PROTEIN CBG26694"/>
    <property type="match status" value="1"/>
</dbReference>
<keyword evidence="11" id="KW-1185">Reference proteome</keyword>
<proteinExistence type="predicted"/>
<keyword evidence="7" id="KW-0479">Metal-binding</keyword>
<dbReference type="SUPFAM" id="SSF53098">
    <property type="entry name" value="Ribonuclease H-like"/>
    <property type="match status" value="1"/>
</dbReference>
<sequence>MSIVIKFADLVSQYDGSGEFSEWIQKLELVAKLQKVDELHVVLPLFLSGGAFAVYQGLSDEIKEDYKEVKNALTTAFSASPLTAYEEFVNRRLKENESVDVYLAELTRLSKLISTHVSEEWIRCAFILGLPDEARKQLQTACSISTMSLYQIAEKSRSLVILRRKESCFVSCVNPVAISPRQVPQGRGRKTVTCYRCGEDGHISRNCSEEIDKKREATRFCASGFPQNLKPPTLCVYVNGRKIKALLDTGCSKSILSREIINEKNVKLAKEKVVMMNGNSIEIKHQIVVNLSINDTTIDLECLVADIVPEYQMLLGMDAIRLLGGVQVGRDGETINFNVEQLTIGATAVSQEKTSEVSSSTILKLIDKDFVAEFKNGSWSVSWKWLMEPPTLTNKIPNYHISEDVKSEYAMEISEWIAQGWLKPFEGRCNGIIPLMAVTQRNKLKIRPVMDYRELNQFVSSHTADGDVCSTKLRNWRKLGENLEIIDLKKAYLQIRVDEALWKYQVVEYEGQRYCLTRLGFGLNVAPIIMTKILKKVLSLDKFVESGTDSFIDDIIVNNNIVSSCRVQELLKKYGLDSKLPEKLVGGRVLGLRVYKQCNQVRWKRDNIPKVPEGKMTRRYLKRVSSSCGWDSLVNERVVKLVSSLNERLTKEDPVHGSWNVKNISEATVWCDASSLAVGIVLEVAGEIVEDCSWLRKQDDTAHINLAELEAVIKGINLATKWGFECINIKCDSATVVGWLRSLIIGDKPVRVHGLGEPLVRRRLSLIEDLVKECNIKLKLFLVKSAENKADALTRVPQNWLHANHSAMTANVVPPDVKSFHNLHHFGVNRTLYLMKQTYPKEKVCRKDVESVVKSCERCLSVDPAPIRWEEGNLEVGKSWHRLAIDITHYKSEIYLSIIDCGKRSKFAIWRRLQNEKETTVCFHLEEIFRERGPPWQVLLDNSKTFRSKLVGELCADWGVSILFRCAYRPSGNGIVERHHRTIKRMAARSGKDPFKMVYWYNIAPRKNGEETSLPYKAIFSYEWKPHTISAKTNAEVLHNYTQGQKVFVKPPDSKCTSEWNRGRVSDEGRGVSVEINGLPRHMSDVRPAPIVADLSIRESEEPIADNLNLRRSTRVRRFPNKYADFVI</sequence>
<keyword evidence="1" id="KW-0808">Transferase</keyword>
<dbReference type="PROSITE" id="PS50175">
    <property type="entry name" value="ASP_PROT_RETROV"/>
    <property type="match status" value="1"/>
</dbReference>
<dbReference type="Proteomes" id="UP001652625">
    <property type="component" value="Chromosome 10"/>
</dbReference>
<keyword evidence="4" id="KW-0255">Endonuclease</keyword>
<dbReference type="InterPro" id="IPR000477">
    <property type="entry name" value="RT_dom"/>
</dbReference>
<dbReference type="PROSITE" id="PS50994">
    <property type="entry name" value="INTEGRASE"/>
    <property type="match status" value="1"/>
</dbReference>
<evidence type="ECO:0000313" key="12">
    <source>
        <dbReference type="RefSeq" id="XP_065664450.1"/>
    </source>
</evidence>
<dbReference type="SUPFAM" id="SSF56672">
    <property type="entry name" value="DNA/RNA polymerases"/>
    <property type="match status" value="1"/>
</dbReference>
<evidence type="ECO:0000256" key="1">
    <source>
        <dbReference type="ARBA" id="ARBA00022679"/>
    </source>
</evidence>
<dbReference type="Gene3D" id="2.40.70.10">
    <property type="entry name" value="Acid Proteases"/>
    <property type="match status" value="1"/>
</dbReference>
<dbReference type="Gene3D" id="3.30.70.270">
    <property type="match status" value="1"/>
</dbReference>
<dbReference type="Pfam" id="PF00078">
    <property type="entry name" value="RVT_1"/>
    <property type="match status" value="1"/>
</dbReference>
<keyword evidence="7" id="KW-0863">Zinc-finger</keyword>
<dbReference type="InterPro" id="IPR001584">
    <property type="entry name" value="Integrase_cat-core"/>
</dbReference>
<dbReference type="RefSeq" id="XP_065664450.1">
    <property type="nucleotide sequence ID" value="XM_065808378.1"/>
</dbReference>
<evidence type="ECO:0000313" key="13">
    <source>
        <dbReference type="RefSeq" id="XP_065664451.1"/>
    </source>
</evidence>
<evidence type="ECO:0000259" key="10">
    <source>
        <dbReference type="PROSITE" id="PS50994"/>
    </source>
</evidence>
<feature type="domain" description="CCHC-type" evidence="8">
    <location>
        <begin position="194"/>
        <end position="209"/>
    </location>
</feature>
<evidence type="ECO:0000256" key="4">
    <source>
        <dbReference type="ARBA" id="ARBA00022759"/>
    </source>
</evidence>
<evidence type="ECO:0000256" key="2">
    <source>
        <dbReference type="ARBA" id="ARBA00022695"/>
    </source>
</evidence>
<organism evidence="11 13">
    <name type="scientific">Hydra vulgaris</name>
    <name type="common">Hydra</name>
    <name type="synonym">Hydra attenuata</name>
    <dbReference type="NCBI Taxonomy" id="6087"/>
    <lineage>
        <taxon>Eukaryota</taxon>
        <taxon>Metazoa</taxon>
        <taxon>Cnidaria</taxon>
        <taxon>Hydrozoa</taxon>
        <taxon>Hydroidolina</taxon>
        <taxon>Anthoathecata</taxon>
        <taxon>Aplanulata</taxon>
        <taxon>Hydridae</taxon>
        <taxon>Hydra</taxon>
    </lineage>
</organism>
<dbReference type="CDD" id="cd00303">
    <property type="entry name" value="retropepsin_like"/>
    <property type="match status" value="1"/>
</dbReference>
<dbReference type="InterPro" id="IPR050951">
    <property type="entry name" value="Retrovirus_Pol_polyprotein"/>
</dbReference>
<dbReference type="InterPro" id="IPR043128">
    <property type="entry name" value="Rev_trsase/Diguanyl_cyclase"/>
</dbReference>
<evidence type="ECO:0000313" key="11">
    <source>
        <dbReference type="Proteomes" id="UP001652625"/>
    </source>
</evidence>
<dbReference type="Gene3D" id="4.10.60.10">
    <property type="entry name" value="Zinc finger, CCHC-type"/>
    <property type="match status" value="1"/>
</dbReference>
<dbReference type="Pfam" id="PF00098">
    <property type="entry name" value="zf-CCHC"/>
    <property type="match status" value="1"/>
</dbReference>
<evidence type="ECO:0000259" key="8">
    <source>
        <dbReference type="PROSITE" id="PS50158"/>
    </source>
</evidence>
<keyword evidence="5" id="KW-0378">Hydrolase</keyword>
<evidence type="ECO:0000259" key="9">
    <source>
        <dbReference type="PROSITE" id="PS50175"/>
    </source>
</evidence>
<dbReference type="InterPro" id="IPR001995">
    <property type="entry name" value="Peptidase_A2_cat"/>
</dbReference>
<evidence type="ECO:0000256" key="6">
    <source>
        <dbReference type="ARBA" id="ARBA00023172"/>
    </source>
</evidence>
<dbReference type="GeneID" id="136086108"/>
<dbReference type="Pfam" id="PF17921">
    <property type="entry name" value="Integrase_H2C2"/>
    <property type="match status" value="1"/>
</dbReference>
<dbReference type="InterPro" id="IPR021109">
    <property type="entry name" value="Peptidase_aspartic_dom_sf"/>
</dbReference>
<keyword evidence="6" id="KW-0233">DNA recombination</keyword>
<dbReference type="SUPFAM" id="SSF57756">
    <property type="entry name" value="Retrovirus zinc finger-like domains"/>
    <property type="match status" value="1"/>
</dbReference>
<keyword evidence="3" id="KW-0540">Nuclease</keyword>
<dbReference type="PROSITE" id="PS50158">
    <property type="entry name" value="ZF_CCHC"/>
    <property type="match status" value="1"/>
</dbReference>
<keyword evidence="2" id="KW-0548">Nucleotidyltransferase</keyword>
<dbReference type="RefSeq" id="XP_065664451.1">
    <property type="nucleotide sequence ID" value="XM_065808379.1"/>
</dbReference>
<dbReference type="SMART" id="SM00343">
    <property type="entry name" value="ZnF_C2HC"/>
    <property type="match status" value="1"/>
</dbReference>
<keyword evidence="7" id="KW-0862">Zinc</keyword>
<gene>
    <name evidence="13" type="primary">LOC136086108</name>
    <name evidence="12" type="synonym">LOC136086107</name>
</gene>
<name>A0ABM4CRE7_HYDVU</name>
<evidence type="ECO:0000256" key="7">
    <source>
        <dbReference type="PROSITE-ProRule" id="PRU00047"/>
    </source>
</evidence>
<dbReference type="InterPro" id="IPR012337">
    <property type="entry name" value="RNaseH-like_sf"/>
</dbReference>
<evidence type="ECO:0000256" key="5">
    <source>
        <dbReference type="ARBA" id="ARBA00022801"/>
    </source>
</evidence>
<feature type="domain" description="Integrase catalytic" evidence="10">
    <location>
        <begin position="862"/>
        <end position="1042"/>
    </location>
</feature>
<dbReference type="Gene3D" id="3.30.420.10">
    <property type="entry name" value="Ribonuclease H-like superfamily/Ribonuclease H"/>
    <property type="match status" value="2"/>
</dbReference>
<dbReference type="InterPro" id="IPR036875">
    <property type="entry name" value="Znf_CCHC_sf"/>
</dbReference>
<dbReference type="SUPFAM" id="SSF50630">
    <property type="entry name" value="Acid proteases"/>
    <property type="match status" value="1"/>
</dbReference>
<reference evidence="12 13" key="1">
    <citation type="submission" date="2025-05" db="UniProtKB">
        <authorList>
            <consortium name="RefSeq"/>
        </authorList>
    </citation>
    <scope>IDENTIFICATION</scope>
</reference>
<dbReference type="InterPro" id="IPR001878">
    <property type="entry name" value="Znf_CCHC"/>
</dbReference>
<dbReference type="InterPro" id="IPR002156">
    <property type="entry name" value="RNaseH_domain"/>
</dbReference>
<dbReference type="Pfam" id="PF13456">
    <property type="entry name" value="RVT_3"/>
    <property type="match status" value="1"/>
</dbReference>
<evidence type="ECO:0000256" key="3">
    <source>
        <dbReference type="ARBA" id="ARBA00022722"/>
    </source>
</evidence>
<dbReference type="Pfam" id="PF13975">
    <property type="entry name" value="gag-asp_proteas"/>
    <property type="match status" value="1"/>
</dbReference>
<protein>
    <submittedName>
        <fullName evidence="12">Uncharacterized protein LOC136086107</fullName>
    </submittedName>
    <submittedName>
        <fullName evidence="13">Uncharacterized protein LOC136086108</fullName>
    </submittedName>
</protein>
<dbReference type="PANTHER" id="PTHR37984:SF5">
    <property type="entry name" value="PROTEIN NYNRIN-LIKE"/>
    <property type="match status" value="1"/>
</dbReference>
<dbReference type="InterPro" id="IPR043502">
    <property type="entry name" value="DNA/RNA_pol_sf"/>
</dbReference>
<dbReference type="InterPro" id="IPR036397">
    <property type="entry name" value="RNaseH_sf"/>
</dbReference>
<dbReference type="InterPro" id="IPR041588">
    <property type="entry name" value="Integrase_H2C2"/>
</dbReference>
<dbReference type="Gene3D" id="3.10.10.10">
    <property type="entry name" value="HIV Type 1 Reverse Transcriptase, subunit A, domain 1"/>
    <property type="match status" value="1"/>
</dbReference>